<keyword evidence="1" id="KW-0812">Transmembrane</keyword>
<evidence type="ECO:0000313" key="3">
    <source>
        <dbReference type="Proteomes" id="UP001310248"/>
    </source>
</evidence>
<evidence type="ECO:0000313" key="2">
    <source>
        <dbReference type="EMBL" id="MEE1672433.1"/>
    </source>
</evidence>
<organism evidence="2 3">
    <name type="scientific">Agarivorans aestuarii</name>
    <dbReference type="NCBI Taxonomy" id="1563703"/>
    <lineage>
        <taxon>Bacteria</taxon>
        <taxon>Pseudomonadati</taxon>
        <taxon>Pseudomonadota</taxon>
        <taxon>Gammaproteobacteria</taxon>
        <taxon>Alteromonadales</taxon>
        <taxon>Alteromonadaceae</taxon>
        <taxon>Agarivorans</taxon>
    </lineage>
</organism>
<keyword evidence="3" id="KW-1185">Reference proteome</keyword>
<accession>A0ABU7FZ47</accession>
<sequence length="207" mass="23279">MKKGFLIAYGILYLALTLLSIFGTFSLGKFSISILMSITFSAIYLTGFWAYTFDKKIWTAKAWRRIFYLLCFATTSSLLVGALLGTAAQAVDAIFGLLISVPLIYCLFQYSKADQSYWMNTEENLKGTILKDLIVNKPELEVEKEDGASKAIVTVSTEGGEYVVRITRINGENEESFKNTFSNLGQLALFIEQYTFIRVSDFESKYA</sequence>
<comment type="caution">
    <text evidence="2">The sequence shown here is derived from an EMBL/GenBank/DDBJ whole genome shotgun (WGS) entry which is preliminary data.</text>
</comment>
<name>A0ABU7FZ47_9ALTE</name>
<keyword evidence="1" id="KW-0472">Membrane</keyword>
<evidence type="ECO:0000256" key="1">
    <source>
        <dbReference type="SAM" id="Phobius"/>
    </source>
</evidence>
<proteinExistence type="predicted"/>
<dbReference type="RefSeq" id="WP_329773781.1">
    <property type="nucleotide sequence ID" value="NZ_JAYDYW010000002.1"/>
</dbReference>
<reference evidence="2 3" key="2">
    <citation type="submission" date="2023-12" db="EMBL/GenBank/DDBJ databases">
        <authorList>
            <consortium name="Cladostephus spongiosus"/>
            <person name="Lorente B."/>
            <person name="Cabral C."/>
            <person name="Frias J."/>
            <person name="Faria J."/>
            <person name="Toubarro D."/>
        </authorList>
    </citation>
    <scope>NUCLEOTIDE SEQUENCE [LARGE SCALE GENOMIC DNA]</scope>
    <source>
        <strain evidence="2 3">ZMCS4</strain>
    </source>
</reference>
<keyword evidence="1" id="KW-1133">Transmembrane helix</keyword>
<feature type="transmembrane region" description="Helical" evidence="1">
    <location>
        <begin position="34"/>
        <end position="54"/>
    </location>
</feature>
<reference evidence="3" key="1">
    <citation type="submission" date="2023-07" db="EMBL/GenBank/DDBJ databases">
        <title>Draft genome sequence of Agarivorans aestuarii strain ZMCS4, a CAZymes producing bacteria isolated from the marine brown algae Clodostephus spongiosus.</title>
        <authorList>
            <person name="Lorente B."/>
            <person name="Cabral C."/>
            <person name="Frias J."/>
            <person name="Faria J."/>
            <person name="Toubarro D."/>
        </authorList>
    </citation>
    <scope>NUCLEOTIDE SEQUENCE [LARGE SCALE GENOMIC DNA]</scope>
    <source>
        <strain evidence="3">ZMCS4</strain>
    </source>
</reference>
<dbReference type="Proteomes" id="UP001310248">
    <property type="component" value="Unassembled WGS sequence"/>
</dbReference>
<dbReference type="EMBL" id="JAYDYW010000002">
    <property type="protein sequence ID" value="MEE1672433.1"/>
    <property type="molecule type" value="Genomic_DNA"/>
</dbReference>
<protein>
    <submittedName>
        <fullName evidence="2">Uncharacterized protein</fullName>
    </submittedName>
</protein>
<gene>
    <name evidence="2" type="ORF">SNR37_001754</name>
</gene>
<feature type="transmembrane region" description="Helical" evidence="1">
    <location>
        <begin position="66"/>
        <end position="87"/>
    </location>
</feature>
<feature type="transmembrane region" description="Helical" evidence="1">
    <location>
        <begin position="93"/>
        <end position="110"/>
    </location>
</feature>
<feature type="transmembrane region" description="Helical" evidence="1">
    <location>
        <begin position="7"/>
        <end position="28"/>
    </location>
</feature>